<dbReference type="EMBL" id="VCKZ01000114">
    <property type="protein sequence ID" value="TMR37966.1"/>
    <property type="molecule type" value="Genomic_DNA"/>
</dbReference>
<keyword evidence="2" id="KW-0808">Transferase</keyword>
<keyword evidence="3" id="KW-1185">Reference proteome</keyword>
<protein>
    <submittedName>
        <fullName evidence="2">Class I SAM-dependent methyltransferase</fullName>
    </submittedName>
</protein>
<gene>
    <name evidence="2" type="ORF">ETD96_17405</name>
</gene>
<dbReference type="GO" id="GO:0032259">
    <property type="term" value="P:methylation"/>
    <property type="evidence" value="ECO:0007669"/>
    <property type="project" value="UniProtKB-KW"/>
</dbReference>
<sequence>MYRFGMTPWERYGKAAGDSIAALLDREEADRSRPLGRALDLGCGRGQFTPELARRGWEAVGVDYVPAAIEAARSKAEEGVTYVVGDVTDLEASGLGTFGFFTDIGCFQGFEPEQRRAEGRGVTALAEPGATLLMLAFGVTRLRSRIGGVSQAEVEAAFPDWEMLDVRPAETAGLGWPMNRTSPQWYRLRRRG</sequence>
<keyword evidence="2" id="KW-0489">Methyltransferase</keyword>
<dbReference type="GO" id="GO:0008168">
    <property type="term" value="F:methyltransferase activity"/>
    <property type="evidence" value="ECO:0007669"/>
    <property type="project" value="UniProtKB-KW"/>
</dbReference>
<dbReference type="Gene3D" id="3.40.50.150">
    <property type="entry name" value="Vaccinia Virus protein VP39"/>
    <property type="match status" value="1"/>
</dbReference>
<reference evidence="2 3" key="1">
    <citation type="submission" date="2019-05" db="EMBL/GenBank/DDBJ databases">
        <title>Draft genome sequence of Actinomadura geliboluensis A8036.</title>
        <authorList>
            <person name="Saricaoglu S."/>
            <person name="Isik K."/>
        </authorList>
    </citation>
    <scope>NUCLEOTIDE SEQUENCE [LARGE SCALE GENOMIC DNA]</scope>
    <source>
        <strain evidence="2 3">A8036</strain>
    </source>
</reference>
<dbReference type="CDD" id="cd02440">
    <property type="entry name" value="AdoMet_MTases"/>
    <property type="match status" value="1"/>
</dbReference>
<name>A0A5S4GYI2_9ACTN</name>
<evidence type="ECO:0000259" key="1">
    <source>
        <dbReference type="Pfam" id="PF13649"/>
    </source>
</evidence>
<proteinExistence type="predicted"/>
<dbReference type="AlphaFoldDB" id="A0A5S4GYI2"/>
<dbReference type="OrthoDB" id="9786503at2"/>
<dbReference type="Pfam" id="PF13649">
    <property type="entry name" value="Methyltransf_25"/>
    <property type="match status" value="1"/>
</dbReference>
<dbReference type="Proteomes" id="UP000305238">
    <property type="component" value="Unassembled WGS sequence"/>
</dbReference>
<evidence type="ECO:0000313" key="3">
    <source>
        <dbReference type="Proteomes" id="UP000305238"/>
    </source>
</evidence>
<feature type="domain" description="Methyltransferase" evidence="1">
    <location>
        <begin position="39"/>
        <end position="118"/>
    </location>
</feature>
<comment type="caution">
    <text evidence="2">The sequence shown here is derived from an EMBL/GenBank/DDBJ whole genome shotgun (WGS) entry which is preliminary data.</text>
</comment>
<evidence type="ECO:0000313" key="2">
    <source>
        <dbReference type="EMBL" id="TMR37966.1"/>
    </source>
</evidence>
<accession>A0A5S4GYI2</accession>
<dbReference type="InterPro" id="IPR029063">
    <property type="entry name" value="SAM-dependent_MTases_sf"/>
</dbReference>
<dbReference type="InterPro" id="IPR041698">
    <property type="entry name" value="Methyltransf_25"/>
</dbReference>
<dbReference type="SUPFAM" id="SSF53335">
    <property type="entry name" value="S-adenosyl-L-methionine-dependent methyltransferases"/>
    <property type="match status" value="1"/>
</dbReference>
<organism evidence="2 3">
    <name type="scientific">Actinomadura geliboluensis</name>
    <dbReference type="NCBI Taxonomy" id="882440"/>
    <lineage>
        <taxon>Bacteria</taxon>
        <taxon>Bacillati</taxon>
        <taxon>Actinomycetota</taxon>
        <taxon>Actinomycetes</taxon>
        <taxon>Streptosporangiales</taxon>
        <taxon>Thermomonosporaceae</taxon>
        <taxon>Actinomadura</taxon>
    </lineage>
</organism>